<dbReference type="EMBL" id="CAJNNV010027351">
    <property type="protein sequence ID" value="CAE8620131.1"/>
    <property type="molecule type" value="Genomic_DNA"/>
</dbReference>
<evidence type="ECO:0000256" key="5">
    <source>
        <dbReference type="SAM" id="MobiDB-lite"/>
    </source>
</evidence>
<keyword evidence="3" id="KW-0862">Zinc</keyword>
<reference evidence="7" key="1">
    <citation type="submission" date="2021-02" db="EMBL/GenBank/DDBJ databases">
        <authorList>
            <person name="Dougan E. K."/>
            <person name="Rhodes N."/>
            <person name="Thang M."/>
            <person name="Chan C."/>
        </authorList>
    </citation>
    <scope>NUCLEOTIDE SEQUENCE</scope>
</reference>
<keyword evidence="2 4" id="KW-0863">Zinc-finger</keyword>
<sequence length="536" mass="58415">MVTCGLLLPEVAQGAGDDNNKNDDNDNSNNNSDNNDKTLPWHLEAQLCPKNLAAIWRLFVTIPLEECKGSLPPFDVDIGEVEICLRQNHSSKNNNQDNNNKNNRQPSRCLWRLLVPAQAQPIAVDIAKCSYSHRRHELAFEWPRLIPASAPSRSLAYALTPPATTTTTTTFPSLEVPAARREDTLDATIPEQGVSAMVTPSGDYCGDKRAAHLGTSVAEENLAAATREDAVKLPKKSDSAAAEAESCSKEQSLESEPSSGASGSKKSICDHCGLAGASMCCSKCKRMYYCGRDCQRRAWAEDHRWRCKLASKALACQLQRGRGDFALSLVTAEECLKAFAKAAKDESDKEYAFDGVVVAALVRGIATACVGITTSLVAGAEEIAREKFCRASFSAVATMLDVAASLKQERCPLELWLHVEAIVSGLEGQLSEQADKTLSAWMFYDGLARGLEDRPSHYQEKLPQLKACALLALRDALAASHDILEVSCSWSDKRIAAQADQLLDEACLRVGPEHLVHLRPYYGKRGQGEDESSEED</sequence>
<feature type="region of interest" description="Disordered" evidence="5">
    <location>
        <begin position="12"/>
        <end position="37"/>
    </location>
</feature>
<dbReference type="InterPro" id="IPR002893">
    <property type="entry name" value="Znf_MYND"/>
</dbReference>
<dbReference type="PROSITE" id="PS01360">
    <property type="entry name" value="ZF_MYND_1"/>
    <property type="match status" value="1"/>
</dbReference>
<dbReference type="AlphaFoldDB" id="A0A813GBA4"/>
<evidence type="ECO:0000259" key="6">
    <source>
        <dbReference type="PROSITE" id="PS50865"/>
    </source>
</evidence>
<evidence type="ECO:0000256" key="3">
    <source>
        <dbReference type="ARBA" id="ARBA00022833"/>
    </source>
</evidence>
<dbReference type="GO" id="GO:0008270">
    <property type="term" value="F:zinc ion binding"/>
    <property type="evidence" value="ECO:0007669"/>
    <property type="project" value="UniProtKB-KW"/>
</dbReference>
<gene>
    <name evidence="7" type="ORF">PGLA1383_LOCUS37698</name>
</gene>
<dbReference type="OrthoDB" id="265717at2759"/>
<feature type="domain" description="MYND-type" evidence="6">
    <location>
        <begin position="269"/>
        <end position="307"/>
    </location>
</feature>
<comment type="caution">
    <text evidence="7">The sequence shown here is derived from an EMBL/GenBank/DDBJ whole genome shotgun (WGS) entry which is preliminary data.</text>
</comment>
<evidence type="ECO:0000256" key="4">
    <source>
        <dbReference type="PROSITE-ProRule" id="PRU00134"/>
    </source>
</evidence>
<evidence type="ECO:0000256" key="1">
    <source>
        <dbReference type="ARBA" id="ARBA00022723"/>
    </source>
</evidence>
<dbReference type="SUPFAM" id="SSF144232">
    <property type="entry name" value="HIT/MYND zinc finger-like"/>
    <property type="match status" value="1"/>
</dbReference>
<accession>A0A813GBA4</accession>
<dbReference type="Gene3D" id="6.10.140.2220">
    <property type="match status" value="1"/>
</dbReference>
<proteinExistence type="predicted"/>
<dbReference type="Pfam" id="PF01753">
    <property type="entry name" value="zf-MYND"/>
    <property type="match status" value="1"/>
</dbReference>
<dbReference type="Proteomes" id="UP000654075">
    <property type="component" value="Unassembled WGS sequence"/>
</dbReference>
<organism evidence="7 8">
    <name type="scientific">Polarella glacialis</name>
    <name type="common">Dinoflagellate</name>
    <dbReference type="NCBI Taxonomy" id="89957"/>
    <lineage>
        <taxon>Eukaryota</taxon>
        <taxon>Sar</taxon>
        <taxon>Alveolata</taxon>
        <taxon>Dinophyceae</taxon>
        <taxon>Suessiales</taxon>
        <taxon>Suessiaceae</taxon>
        <taxon>Polarella</taxon>
    </lineage>
</organism>
<protein>
    <recommendedName>
        <fullName evidence="6">MYND-type domain-containing protein</fullName>
    </recommendedName>
</protein>
<name>A0A813GBA4_POLGL</name>
<feature type="compositionally biased region" description="Polar residues" evidence="5">
    <location>
        <begin position="254"/>
        <end position="265"/>
    </location>
</feature>
<keyword evidence="1" id="KW-0479">Metal-binding</keyword>
<evidence type="ECO:0000256" key="2">
    <source>
        <dbReference type="ARBA" id="ARBA00022771"/>
    </source>
</evidence>
<evidence type="ECO:0000313" key="7">
    <source>
        <dbReference type="EMBL" id="CAE8620131.1"/>
    </source>
</evidence>
<evidence type="ECO:0000313" key="8">
    <source>
        <dbReference type="Proteomes" id="UP000654075"/>
    </source>
</evidence>
<dbReference type="PROSITE" id="PS50865">
    <property type="entry name" value="ZF_MYND_2"/>
    <property type="match status" value="1"/>
</dbReference>
<feature type="region of interest" description="Disordered" evidence="5">
    <location>
        <begin position="244"/>
        <end position="265"/>
    </location>
</feature>
<keyword evidence="8" id="KW-1185">Reference proteome</keyword>